<keyword evidence="4" id="KW-1185">Reference proteome</keyword>
<dbReference type="InterPro" id="IPR048503">
    <property type="entry name" value="NamZ_C"/>
</dbReference>
<dbReference type="EMBL" id="QLLQ01000002">
    <property type="protein sequence ID" value="RAJ26412.1"/>
    <property type="molecule type" value="Genomic_DNA"/>
</dbReference>
<evidence type="ECO:0000313" key="3">
    <source>
        <dbReference type="EMBL" id="RAJ26412.1"/>
    </source>
</evidence>
<dbReference type="InterPro" id="IPR048502">
    <property type="entry name" value="NamZ_N"/>
</dbReference>
<evidence type="ECO:0000313" key="4">
    <source>
        <dbReference type="Proteomes" id="UP000248987"/>
    </source>
</evidence>
<evidence type="ECO:0000259" key="1">
    <source>
        <dbReference type="Pfam" id="PF07075"/>
    </source>
</evidence>
<dbReference type="AlphaFoldDB" id="A0A327SDF2"/>
<dbReference type="Pfam" id="PF07075">
    <property type="entry name" value="NamZ_N"/>
    <property type="match status" value="1"/>
</dbReference>
<feature type="domain" description="Peptidoglycan beta-N-acetylmuramidase NamZ N-terminal" evidence="1">
    <location>
        <begin position="57"/>
        <end position="262"/>
    </location>
</feature>
<dbReference type="InterPro" id="IPR008302">
    <property type="entry name" value="NamZ"/>
</dbReference>
<sequence length="406" mass="45716">MKYVLVCFMTFLACNSNPKNNQISENIGTEPTVEKPEIVVGANRTEAYLNLLKGKNVGVVANQTSVIFKDESEQSYTHLVDSLLALNIKVTKVFSPEHGFRGTADAGEHIENGIDEKTGLPIFSLYGKNRKPPKEILKDIDVMLFDIQDVGVRFYTYISTLHYVMETAAELNIPLIILDRPNPNGHYIDGPILENDVKSFVGMHPVPIVYGMTIGEYGKMINGEKWLENGIQNDLTVVPLKNYTYNSAYDLPIKPSPNLPNAQSINLYPSVCFFEGTTLSCGRGTEMQFQVFGAPFLPKETFDFSFTPQPNFGAKTPKHQGEVCYGRDLRAVERLSEVRLDWLIEAYNSAPDQKSFFNDFFPKLAGTKKLQKQIEKGMSEAAIKESWKPGLESFSKTREKYLLYNE</sequence>
<feature type="domain" description="Peptidoglycan beta-N-acetylmuramidase NamZ C-terminal" evidence="2">
    <location>
        <begin position="267"/>
        <end position="404"/>
    </location>
</feature>
<dbReference type="PANTHER" id="PTHR42915">
    <property type="entry name" value="HYPOTHETICAL 460 KDA PROTEIN IN FEUA-SIGW INTERGENIC REGION [PRECURSOR]"/>
    <property type="match status" value="1"/>
</dbReference>
<dbReference type="Pfam" id="PF20732">
    <property type="entry name" value="NamZ_C"/>
    <property type="match status" value="1"/>
</dbReference>
<accession>A0A327SDF2</accession>
<dbReference type="GO" id="GO:0033922">
    <property type="term" value="F:peptidoglycan beta-N-acetylmuramidase activity"/>
    <property type="evidence" value="ECO:0007669"/>
    <property type="project" value="InterPro"/>
</dbReference>
<organism evidence="3 4">
    <name type="scientific">Gelidibacter algens</name>
    <dbReference type="NCBI Taxonomy" id="49280"/>
    <lineage>
        <taxon>Bacteria</taxon>
        <taxon>Pseudomonadati</taxon>
        <taxon>Bacteroidota</taxon>
        <taxon>Flavobacteriia</taxon>
        <taxon>Flavobacteriales</taxon>
        <taxon>Flavobacteriaceae</taxon>
        <taxon>Gelidibacter</taxon>
    </lineage>
</organism>
<dbReference type="PIRSF" id="PIRSF016719">
    <property type="entry name" value="UCP016719"/>
    <property type="match status" value="1"/>
</dbReference>
<dbReference type="Gene3D" id="3.40.50.12170">
    <property type="entry name" value="Uncharacterised protein PF07075, DUF1343"/>
    <property type="match status" value="1"/>
</dbReference>
<dbReference type="RefSeq" id="WP_111625770.1">
    <property type="nucleotide sequence ID" value="NZ_LZRN01000003.1"/>
</dbReference>
<comment type="caution">
    <text evidence="3">The sequence shown here is derived from an EMBL/GenBank/DDBJ whole genome shotgun (WGS) entry which is preliminary data.</text>
</comment>
<dbReference type="PANTHER" id="PTHR42915:SF1">
    <property type="entry name" value="PEPTIDOGLYCAN BETA-N-ACETYLMURAMIDASE NAMZ"/>
    <property type="match status" value="1"/>
</dbReference>
<name>A0A327SDF2_9FLAO</name>
<dbReference type="OrthoDB" id="9801061at2"/>
<dbReference type="Proteomes" id="UP000248987">
    <property type="component" value="Unassembled WGS sequence"/>
</dbReference>
<protein>
    <submittedName>
        <fullName evidence="3">Uncharacterized protein YbbC (DUF1343 family)</fullName>
    </submittedName>
</protein>
<reference evidence="3 4" key="1">
    <citation type="submission" date="2018-06" db="EMBL/GenBank/DDBJ databases">
        <title>Genomic Encyclopedia of Archaeal and Bacterial Type Strains, Phase II (KMG-II): from individual species to whole genera.</title>
        <authorList>
            <person name="Goeker M."/>
        </authorList>
    </citation>
    <scope>NUCLEOTIDE SEQUENCE [LARGE SCALE GENOMIC DNA]</scope>
    <source>
        <strain evidence="3 4">DSM 12408</strain>
    </source>
</reference>
<dbReference type="Gene3D" id="3.90.1150.140">
    <property type="match status" value="1"/>
</dbReference>
<proteinExistence type="predicted"/>
<evidence type="ECO:0000259" key="2">
    <source>
        <dbReference type="Pfam" id="PF20732"/>
    </source>
</evidence>
<gene>
    <name evidence="3" type="ORF">LX77_00660</name>
</gene>